<keyword evidence="2" id="KW-1185">Reference proteome</keyword>
<dbReference type="EMBL" id="CM015717">
    <property type="protein sequence ID" value="KAF3690796.1"/>
    <property type="molecule type" value="Genomic_DNA"/>
</dbReference>
<proteinExistence type="predicted"/>
<sequence length="86" mass="9671">MLPFGVVDKHCERKLLSGSCLNSLATTSRPSTTEAETYQRNREHCLISVPNIQEKPYSNQTYVTMFVLPPDISPIHAGVFQQLDYG</sequence>
<evidence type="ECO:0000313" key="2">
    <source>
        <dbReference type="Proteomes" id="UP000503349"/>
    </source>
</evidence>
<name>A0A6G1PLB5_CHAAH</name>
<gene>
    <name evidence="1" type="ORF">EXN66_Car006470</name>
</gene>
<protein>
    <submittedName>
        <fullName evidence="1">Uncharacterized protein</fullName>
    </submittedName>
</protein>
<reference evidence="1 2" key="1">
    <citation type="submission" date="2019-02" db="EMBL/GenBank/DDBJ databases">
        <title>Opniocepnalus argus genome.</title>
        <authorList>
            <person name="Zhou C."/>
            <person name="Xiao S."/>
        </authorList>
    </citation>
    <scope>NUCLEOTIDE SEQUENCE [LARGE SCALE GENOMIC DNA]</scope>
    <source>
        <strain evidence="1">OARG1902GOOAL</strain>
        <tissue evidence="1">Muscle</tissue>
    </source>
</reference>
<dbReference type="AlphaFoldDB" id="A0A6G1PLB5"/>
<evidence type="ECO:0000313" key="1">
    <source>
        <dbReference type="EMBL" id="KAF3690796.1"/>
    </source>
</evidence>
<dbReference type="Proteomes" id="UP000503349">
    <property type="component" value="Chromosome 6"/>
</dbReference>
<reference evidence="2" key="2">
    <citation type="submission" date="2019-02" db="EMBL/GenBank/DDBJ databases">
        <title>Opniocepnalus argus Var Kimnra genome.</title>
        <authorList>
            <person name="Zhou C."/>
            <person name="Xiao S."/>
        </authorList>
    </citation>
    <scope>NUCLEOTIDE SEQUENCE [LARGE SCALE GENOMIC DNA]</scope>
</reference>
<accession>A0A6G1PLB5</accession>
<organism evidence="1 2">
    <name type="scientific">Channa argus</name>
    <name type="common">Northern snakehead</name>
    <name type="synonym">Ophicephalus argus</name>
    <dbReference type="NCBI Taxonomy" id="215402"/>
    <lineage>
        <taxon>Eukaryota</taxon>
        <taxon>Metazoa</taxon>
        <taxon>Chordata</taxon>
        <taxon>Craniata</taxon>
        <taxon>Vertebrata</taxon>
        <taxon>Euteleostomi</taxon>
        <taxon>Actinopterygii</taxon>
        <taxon>Neopterygii</taxon>
        <taxon>Teleostei</taxon>
        <taxon>Neoteleostei</taxon>
        <taxon>Acanthomorphata</taxon>
        <taxon>Anabantaria</taxon>
        <taxon>Anabantiformes</taxon>
        <taxon>Channoidei</taxon>
        <taxon>Channidae</taxon>
        <taxon>Channa</taxon>
    </lineage>
</organism>